<accession>A0A3Q9JKU5</accession>
<gene>
    <name evidence="2" type="ORF">DM558_06915</name>
</gene>
<feature type="chain" id="PRO_5018566865" evidence="1">
    <location>
        <begin position="23"/>
        <end position="134"/>
    </location>
</feature>
<proteinExistence type="predicted"/>
<evidence type="ECO:0000313" key="3">
    <source>
        <dbReference type="Proteomes" id="UP000273143"/>
    </source>
</evidence>
<keyword evidence="1" id="KW-0732">Signal</keyword>
<name>A0A3Q9JKU5_9GAMM</name>
<evidence type="ECO:0000256" key="1">
    <source>
        <dbReference type="SAM" id="SignalP"/>
    </source>
</evidence>
<sequence>MKNFTKLIIIALATSISMASIAKEAQTEQQINEQMQQMATKVNSQLPRKVDEMMTLLHIDYDNKVFSYFYKIDDLSQLKNTANVEANMTRIACSSMNKMINELGYSYRYNYVAPNNEQIMDFTVNKNSCTKLTK</sequence>
<dbReference type="KEGG" id="emo:DM558_06915"/>
<dbReference type="AlphaFoldDB" id="A0A3Q9JKU5"/>
<keyword evidence="3" id="KW-1185">Reference proteome</keyword>
<evidence type="ECO:0000313" key="2">
    <source>
        <dbReference type="EMBL" id="AZS50523.1"/>
    </source>
</evidence>
<dbReference type="Gene3D" id="3.30.300.250">
    <property type="match status" value="1"/>
</dbReference>
<organism evidence="2 3">
    <name type="scientific">Entomomonas moraniae</name>
    <dbReference type="NCBI Taxonomy" id="2213226"/>
    <lineage>
        <taxon>Bacteria</taxon>
        <taxon>Pseudomonadati</taxon>
        <taxon>Pseudomonadota</taxon>
        <taxon>Gammaproteobacteria</taxon>
        <taxon>Pseudomonadales</taxon>
        <taxon>Pseudomonadaceae</taxon>
        <taxon>Entomomonas</taxon>
    </lineage>
</organism>
<feature type="signal peptide" evidence="1">
    <location>
        <begin position="1"/>
        <end position="22"/>
    </location>
</feature>
<protein>
    <submittedName>
        <fullName evidence="2">Uncharacterized protein</fullName>
    </submittedName>
</protein>
<reference evidence="3" key="1">
    <citation type="submission" date="2018-06" db="EMBL/GenBank/DDBJ databases">
        <title>Complete genome of Pseudomonas insecticola strain QZS01.</title>
        <authorList>
            <person name="Wang J."/>
            <person name="Su Q."/>
        </authorList>
    </citation>
    <scope>NUCLEOTIDE SEQUENCE [LARGE SCALE GENOMIC DNA]</scope>
    <source>
        <strain evidence="3">QZS01</strain>
    </source>
</reference>
<dbReference type="Proteomes" id="UP000273143">
    <property type="component" value="Chromosome"/>
</dbReference>
<dbReference type="RefSeq" id="WP_127162940.1">
    <property type="nucleotide sequence ID" value="NZ_CP029822.1"/>
</dbReference>
<dbReference type="EMBL" id="CP029822">
    <property type="protein sequence ID" value="AZS50523.1"/>
    <property type="molecule type" value="Genomic_DNA"/>
</dbReference>